<protein>
    <submittedName>
        <fullName evidence="1">AlNc14C147G7433 protein</fullName>
    </submittedName>
</protein>
<reference evidence="1" key="1">
    <citation type="journal article" date="2011" name="PLoS Biol.">
        <title>Gene gain and loss during evolution of obligate parasitism in the white rust pathogen of Arabidopsis thaliana.</title>
        <authorList>
            <person name="Kemen E."/>
            <person name="Gardiner A."/>
            <person name="Schultz-Larsen T."/>
            <person name="Kemen A.C."/>
            <person name="Balmuth A.L."/>
            <person name="Robert-Seilaniantz A."/>
            <person name="Bailey K."/>
            <person name="Holub E."/>
            <person name="Studholme D.J."/>
            <person name="Maclean D."/>
            <person name="Jones J.D."/>
        </authorList>
    </citation>
    <scope>NUCLEOTIDE SEQUENCE</scope>
</reference>
<organism evidence="1">
    <name type="scientific">Albugo laibachii Nc14</name>
    <dbReference type="NCBI Taxonomy" id="890382"/>
    <lineage>
        <taxon>Eukaryota</taxon>
        <taxon>Sar</taxon>
        <taxon>Stramenopiles</taxon>
        <taxon>Oomycota</taxon>
        <taxon>Peronosporomycetes</taxon>
        <taxon>Albuginales</taxon>
        <taxon>Albuginaceae</taxon>
        <taxon>Albugo</taxon>
    </lineage>
</organism>
<name>F0WLP8_9STRA</name>
<dbReference type="HOGENOM" id="CLU_039573_1_0_1"/>
<reference evidence="1" key="2">
    <citation type="submission" date="2011-02" db="EMBL/GenBank/DDBJ databases">
        <authorList>
            <person name="MacLean D."/>
        </authorList>
    </citation>
    <scope>NUCLEOTIDE SEQUENCE</scope>
</reference>
<evidence type="ECO:0000313" key="1">
    <source>
        <dbReference type="EMBL" id="CCA22214.1"/>
    </source>
</evidence>
<accession>F0WLP8</accession>
<gene>
    <name evidence="1" type="primary">AlNc14C147G7433</name>
    <name evidence="1" type="ORF">ALNC14_083570</name>
</gene>
<dbReference type="AlphaFoldDB" id="F0WLP8"/>
<proteinExistence type="predicted"/>
<sequence>MVSVDISHLPTVQLSSSDDVNNIMNYPALGDCMLIEESSSLGDDVNRTHISGVTVQGVTGGKCATTAAPAQGTYPGYCNCGSPKRPTLVDLIKSNESLRKDKERAKARYRVELPKPKASAIEAMLQLYADGGHPEWSVLAVNLEAARPFQISTATFRMILETGQALAHTPNGHILTSLMKNHGNPTFASLLDSKSIAQVSKMPGANIRVMVTTEDACHLLECQPVNFFGEKSFFREYNILENKYYLDIFGVGLDEERVHVLRSLHLLGCKVVYETFREAVPTKHVAMSTWRVYFGSTGCPQQLVRVGKVCE</sequence>
<dbReference type="EMBL" id="FR824192">
    <property type="protein sequence ID" value="CCA22214.1"/>
    <property type="molecule type" value="Genomic_DNA"/>
</dbReference>